<feature type="compositionally biased region" description="Acidic residues" evidence="3">
    <location>
        <begin position="597"/>
        <end position="607"/>
    </location>
</feature>
<dbReference type="InterPro" id="IPR025151">
    <property type="entry name" value="ELYS_dom"/>
</dbReference>
<feature type="domain" description="ELYS-like" evidence="4">
    <location>
        <begin position="44"/>
        <end position="256"/>
    </location>
</feature>
<keyword evidence="2" id="KW-0539">Nucleus</keyword>
<dbReference type="InParanoid" id="A0A409X7C1"/>
<dbReference type="STRING" id="93625.A0A409X7C1"/>
<evidence type="ECO:0000256" key="1">
    <source>
        <dbReference type="ARBA" id="ARBA00004123"/>
    </source>
</evidence>
<evidence type="ECO:0000259" key="4">
    <source>
        <dbReference type="Pfam" id="PF13934"/>
    </source>
</evidence>
<feature type="region of interest" description="Disordered" evidence="3">
    <location>
        <begin position="511"/>
        <end position="733"/>
    </location>
</feature>
<proteinExistence type="predicted"/>
<evidence type="ECO:0000256" key="2">
    <source>
        <dbReference type="ARBA" id="ARBA00023242"/>
    </source>
</evidence>
<dbReference type="EMBL" id="NHYD01002450">
    <property type="protein sequence ID" value="PPQ86635.1"/>
    <property type="molecule type" value="Genomic_DNA"/>
</dbReference>
<name>A0A409X7C1_PSICY</name>
<dbReference type="Pfam" id="PF13934">
    <property type="entry name" value="ELYS"/>
    <property type="match status" value="1"/>
</dbReference>
<dbReference type="Proteomes" id="UP000283269">
    <property type="component" value="Unassembled WGS sequence"/>
</dbReference>
<accession>A0A409X7C1</accession>
<keyword evidence="6" id="KW-1185">Reference proteome</keyword>
<organism evidence="5 6">
    <name type="scientific">Psilocybe cyanescens</name>
    <dbReference type="NCBI Taxonomy" id="93625"/>
    <lineage>
        <taxon>Eukaryota</taxon>
        <taxon>Fungi</taxon>
        <taxon>Dikarya</taxon>
        <taxon>Basidiomycota</taxon>
        <taxon>Agaricomycotina</taxon>
        <taxon>Agaricomycetes</taxon>
        <taxon>Agaricomycetidae</taxon>
        <taxon>Agaricales</taxon>
        <taxon>Agaricineae</taxon>
        <taxon>Strophariaceae</taxon>
        <taxon>Psilocybe</taxon>
    </lineage>
</organism>
<dbReference type="OrthoDB" id="20729at2759"/>
<evidence type="ECO:0000256" key="3">
    <source>
        <dbReference type="SAM" id="MobiDB-lite"/>
    </source>
</evidence>
<comment type="subcellular location">
    <subcellularLocation>
        <location evidence="1">Nucleus</location>
    </subcellularLocation>
</comment>
<dbReference type="GO" id="GO:0005634">
    <property type="term" value="C:nucleus"/>
    <property type="evidence" value="ECO:0007669"/>
    <property type="project" value="UniProtKB-SubCell"/>
</dbReference>
<feature type="compositionally biased region" description="Acidic residues" evidence="3">
    <location>
        <begin position="652"/>
        <end position="663"/>
    </location>
</feature>
<feature type="region of interest" description="Disordered" evidence="3">
    <location>
        <begin position="340"/>
        <end position="369"/>
    </location>
</feature>
<comment type="caution">
    <text evidence="5">The sequence shown here is derived from an EMBL/GenBank/DDBJ whole genome shotgun (WGS) entry which is preliminary data.</text>
</comment>
<evidence type="ECO:0000313" key="6">
    <source>
        <dbReference type="Proteomes" id="UP000283269"/>
    </source>
</evidence>
<protein>
    <recommendedName>
        <fullName evidence="4">ELYS-like domain-containing protein</fullName>
    </recommendedName>
</protein>
<gene>
    <name evidence="5" type="ORF">CVT25_006819</name>
</gene>
<sequence>MDVDVTPPTRYSPFINFFDVSNNFPWQEPRPEQIRDRRTMMDGTLIFDILLDSGGIDAPYMIYPPESQEGLQKLLDAIESSHYDTLKKDCLVYFLLKWHQDGRERNFQLQRCIPPQFAALADAYWHLDTGINVPRAVALLSDSRLNRDYATKIIRAISLSPDSAALIRKYVQTAKPQLVEPLDMEQYAIALAESSVREAWQFLRTFNENETDDMRARLFKKILTWAVSPAPRPDALKELLTLPLSSFEESVLWTFAEKPPSDLKFSELAILQDLICVRLIQAGRHPEAIKRDRLYTSLTSAKNLRITKDRTKMVNDVYAALTVVERSLLDLELDPTVQQQTPLVPKPHSPMRRPAAQEPQDTSLSQSWEDVQMPDSLLNKSTPLREVRVPVTPAFGGPSKPSTPASGPPILPINFNNIASSSTTRHSFPLSSSLLGPSQQRTSLSGVGNRMAFGNTSAIASPASGIKIPPTTTPSSHAQAPAFVSASRQPNAFYQPPPPKTNGVKRAFEEHISRSPERANTSINTVDHDVEMESEKEDAFETEKRRGRKSAATDHGEAEENPLQYSVFGGNKEAEKAESSSAKKTTRKAPPGSFLSDNEDAMDEDHEDISTSKKRTSRNTTRPSKSQTTSKPPAKKPRQTKEIRTIPGGLMDEGELDEGEDEVAPLRATSPKRPIRKARSSASVEMTDDGEGVQTRRRSSRLTTGGSAHGGSPEPPAPKAKKAARTSGARKKR</sequence>
<feature type="compositionally biased region" description="Polar residues" evidence="3">
    <location>
        <begin position="359"/>
        <end position="369"/>
    </location>
</feature>
<dbReference type="AlphaFoldDB" id="A0A409X7C1"/>
<feature type="compositionally biased region" description="Basic and acidic residues" evidence="3">
    <location>
        <begin position="526"/>
        <end position="544"/>
    </location>
</feature>
<evidence type="ECO:0000313" key="5">
    <source>
        <dbReference type="EMBL" id="PPQ86635.1"/>
    </source>
</evidence>
<feature type="compositionally biased region" description="Basic residues" evidence="3">
    <location>
        <begin position="719"/>
        <end position="733"/>
    </location>
</feature>
<reference evidence="5 6" key="1">
    <citation type="journal article" date="2018" name="Evol. Lett.">
        <title>Horizontal gene cluster transfer increased hallucinogenic mushroom diversity.</title>
        <authorList>
            <person name="Reynolds H.T."/>
            <person name="Vijayakumar V."/>
            <person name="Gluck-Thaler E."/>
            <person name="Korotkin H.B."/>
            <person name="Matheny P.B."/>
            <person name="Slot J.C."/>
        </authorList>
    </citation>
    <scope>NUCLEOTIDE SEQUENCE [LARGE SCALE GENOMIC DNA]</scope>
    <source>
        <strain evidence="5 6">2631</strain>
    </source>
</reference>